<reference evidence="1" key="1">
    <citation type="submission" date="2021-06" db="EMBL/GenBank/DDBJ databases">
        <title>Parelaphostrongylus tenuis whole genome reference sequence.</title>
        <authorList>
            <person name="Garwood T.J."/>
            <person name="Larsen P.A."/>
            <person name="Fountain-Jones N.M."/>
            <person name="Garbe J.R."/>
            <person name="Macchietto M.G."/>
            <person name="Kania S.A."/>
            <person name="Gerhold R.W."/>
            <person name="Richards J.E."/>
            <person name="Wolf T.M."/>
        </authorList>
    </citation>
    <scope>NUCLEOTIDE SEQUENCE</scope>
    <source>
        <strain evidence="1">MNPRO001-30</strain>
        <tissue evidence="1">Meninges</tissue>
    </source>
</reference>
<evidence type="ECO:0000313" key="1">
    <source>
        <dbReference type="EMBL" id="KAJ1360093.1"/>
    </source>
</evidence>
<proteinExistence type="predicted"/>
<evidence type="ECO:0000313" key="2">
    <source>
        <dbReference type="Proteomes" id="UP001196413"/>
    </source>
</evidence>
<organism evidence="1 2">
    <name type="scientific">Parelaphostrongylus tenuis</name>
    <name type="common">Meningeal worm</name>
    <dbReference type="NCBI Taxonomy" id="148309"/>
    <lineage>
        <taxon>Eukaryota</taxon>
        <taxon>Metazoa</taxon>
        <taxon>Ecdysozoa</taxon>
        <taxon>Nematoda</taxon>
        <taxon>Chromadorea</taxon>
        <taxon>Rhabditida</taxon>
        <taxon>Rhabditina</taxon>
        <taxon>Rhabditomorpha</taxon>
        <taxon>Strongyloidea</taxon>
        <taxon>Metastrongylidae</taxon>
        <taxon>Parelaphostrongylus</taxon>
    </lineage>
</organism>
<dbReference type="Proteomes" id="UP001196413">
    <property type="component" value="Unassembled WGS sequence"/>
</dbReference>
<keyword evidence="2" id="KW-1185">Reference proteome</keyword>
<dbReference type="EMBL" id="JAHQIW010003773">
    <property type="protein sequence ID" value="KAJ1360093.1"/>
    <property type="molecule type" value="Genomic_DNA"/>
</dbReference>
<comment type="caution">
    <text evidence="1">The sequence shown here is derived from an EMBL/GenBank/DDBJ whole genome shotgun (WGS) entry which is preliminary data.</text>
</comment>
<sequence>MMKKCWSHSATKRPIMISIAKVLRNIAYTKIIPIVKKFSERIMAYKADKGMSKFQTKVPYSFEYRLHGSSVLSDYLI</sequence>
<dbReference type="AlphaFoldDB" id="A0AAD5MQS3"/>
<accession>A0AAD5MQS3</accession>
<name>A0AAD5MQS3_PARTN</name>
<gene>
    <name evidence="1" type="ORF">KIN20_018982</name>
</gene>
<protein>
    <submittedName>
        <fullName evidence="1">Uncharacterized protein</fullName>
    </submittedName>
</protein>